<dbReference type="RefSeq" id="WP_237345078.1">
    <property type="nucleotide sequence ID" value="NZ_JABWGX010000007.1"/>
</dbReference>
<dbReference type="PANTHER" id="PTHR43483">
    <property type="entry name" value="MEMBRANE TRANSPORTER PROTEIN HI_0806-RELATED"/>
    <property type="match status" value="1"/>
</dbReference>
<feature type="transmembrane region" description="Helical" evidence="5">
    <location>
        <begin position="12"/>
        <end position="44"/>
    </location>
</feature>
<proteinExistence type="inferred from homology"/>
<evidence type="ECO:0000256" key="5">
    <source>
        <dbReference type="RuleBase" id="RU363041"/>
    </source>
</evidence>
<sequence>MLSSMSWGDLASLCLALLAGGILTGLIAGMLGVGGGGVMVPVLYEVFRVIGVEQSVRMQLCVGTSLAIIIPTAVTSYRAHQKKGAVLPGVVKRWRLPAIAGIITGSAIAAFVPGWVLQAVFVVVVSVLGVKSLIGRNDIQIGAQLPGPGLMSLYGFVIGLASSLVGISGGGIATNILLLYGVPIHAAVGTSAGIGIFIPLPGVIGYAVAGWPHLSELPPLSLGYVSVLGFVLMAPLAAVFAPVGARLAHRLSRRHLEIGFGAFLLVVAARFVVAIVWR</sequence>
<feature type="transmembrane region" description="Helical" evidence="5">
    <location>
        <begin position="56"/>
        <end position="77"/>
    </location>
</feature>
<keyword evidence="5" id="KW-1003">Cell membrane</keyword>
<feature type="transmembrane region" description="Helical" evidence="5">
    <location>
        <begin position="256"/>
        <end position="277"/>
    </location>
</feature>
<feature type="transmembrane region" description="Helical" evidence="5">
    <location>
        <begin position="187"/>
        <end position="209"/>
    </location>
</feature>
<feature type="transmembrane region" description="Helical" evidence="5">
    <location>
        <begin position="98"/>
        <end position="128"/>
    </location>
</feature>
<comment type="caution">
    <text evidence="6">The sequence shown here is derived from an EMBL/GenBank/DDBJ whole genome shotgun (WGS) entry which is preliminary data.</text>
</comment>
<protein>
    <recommendedName>
        <fullName evidence="5">Probable membrane transporter protein</fullName>
    </recommendedName>
</protein>
<evidence type="ECO:0000256" key="4">
    <source>
        <dbReference type="ARBA" id="ARBA00023136"/>
    </source>
</evidence>
<feature type="transmembrane region" description="Helical" evidence="5">
    <location>
        <begin position="221"/>
        <end position="244"/>
    </location>
</feature>
<evidence type="ECO:0000313" key="6">
    <source>
        <dbReference type="EMBL" id="MDQ0504435.1"/>
    </source>
</evidence>
<dbReference type="EMBL" id="JAUSVY010000002">
    <property type="protein sequence ID" value="MDQ0504435.1"/>
    <property type="molecule type" value="Genomic_DNA"/>
</dbReference>
<keyword evidence="7" id="KW-1185">Reference proteome</keyword>
<evidence type="ECO:0000256" key="3">
    <source>
        <dbReference type="ARBA" id="ARBA00022989"/>
    </source>
</evidence>
<reference evidence="6 7" key="1">
    <citation type="submission" date="2023-07" db="EMBL/GenBank/DDBJ databases">
        <title>Genomic Encyclopedia of Type Strains, Phase IV (KMG-IV): sequencing the most valuable type-strain genomes for metagenomic binning, comparative biology and taxonomic classification.</title>
        <authorList>
            <person name="Goeker M."/>
        </authorList>
    </citation>
    <scope>NUCLEOTIDE SEQUENCE [LARGE SCALE GENOMIC DNA]</scope>
    <source>
        <strain evidence="6 7">DSM 3770</strain>
    </source>
</reference>
<comment type="similarity">
    <text evidence="5">Belongs to the 4-toluene sulfonate uptake permease (TSUP) (TC 2.A.102) family.</text>
</comment>
<evidence type="ECO:0000256" key="2">
    <source>
        <dbReference type="ARBA" id="ARBA00022692"/>
    </source>
</evidence>
<comment type="subcellular location">
    <subcellularLocation>
        <location evidence="5">Cell membrane</location>
        <topology evidence="5">Multi-pass membrane protein</topology>
    </subcellularLocation>
    <subcellularLocation>
        <location evidence="1">Membrane</location>
        <topology evidence="1">Multi-pass membrane protein</topology>
    </subcellularLocation>
</comment>
<dbReference type="InterPro" id="IPR002781">
    <property type="entry name" value="TM_pro_TauE-like"/>
</dbReference>
<dbReference type="PANTHER" id="PTHR43483:SF3">
    <property type="entry name" value="MEMBRANE TRANSPORTER PROTEIN HI_0806-RELATED"/>
    <property type="match status" value="1"/>
</dbReference>
<keyword evidence="4 5" id="KW-0472">Membrane</keyword>
<keyword evidence="3 5" id="KW-1133">Transmembrane helix</keyword>
<dbReference type="Proteomes" id="UP001241747">
    <property type="component" value="Unassembled WGS sequence"/>
</dbReference>
<evidence type="ECO:0000313" key="7">
    <source>
        <dbReference type="Proteomes" id="UP001241747"/>
    </source>
</evidence>
<accession>A0ABU0LBK0</accession>
<organism evidence="6 7">
    <name type="scientific">Xanthobacter agilis</name>
    <dbReference type="NCBI Taxonomy" id="47492"/>
    <lineage>
        <taxon>Bacteria</taxon>
        <taxon>Pseudomonadati</taxon>
        <taxon>Pseudomonadota</taxon>
        <taxon>Alphaproteobacteria</taxon>
        <taxon>Hyphomicrobiales</taxon>
        <taxon>Xanthobacteraceae</taxon>
        <taxon>Xanthobacter</taxon>
    </lineage>
</organism>
<feature type="transmembrane region" description="Helical" evidence="5">
    <location>
        <begin position="153"/>
        <end position="180"/>
    </location>
</feature>
<gene>
    <name evidence="6" type="ORF">QOZ94_001209</name>
</gene>
<evidence type="ECO:0000256" key="1">
    <source>
        <dbReference type="ARBA" id="ARBA00004141"/>
    </source>
</evidence>
<keyword evidence="2 5" id="KW-0812">Transmembrane</keyword>
<name>A0ABU0LBK0_XANAG</name>
<dbReference type="Pfam" id="PF01925">
    <property type="entry name" value="TauE"/>
    <property type="match status" value="1"/>
</dbReference>